<gene>
    <name evidence="2" type="ORF">AWC04_09180</name>
</gene>
<evidence type="ECO:0000313" key="3">
    <source>
        <dbReference type="Proteomes" id="UP000193484"/>
    </source>
</evidence>
<reference evidence="2 3" key="1">
    <citation type="submission" date="2016-01" db="EMBL/GenBank/DDBJ databases">
        <title>The new phylogeny of the genus Mycobacterium.</title>
        <authorList>
            <person name="Tarcisio F."/>
            <person name="Conor M."/>
            <person name="Antonella G."/>
            <person name="Elisabetta G."/>
            <person name="Giulia F.S."/>
            <person name="Sara T."/>
            <person name="Anna F."/>
            <person name="Clotilde B."/>
            <person name="Roberto B."/>
            <person name="Veronica D.S."/>
            <person name="Fabio R."/>
            <person name="Monica P."/>
            <person name="Olivier J."/>
            <person name="Enrico T."/>
            <person name="Nicola S."/>
        </authorList>
    </citation>
    <scope>NUCLEOTIDE SEQUENCE [LARGE SCALE GENOMIC DNA]</scope>
    <source>
        <strain evidence="2 3">DSM 44179</strain>
    </source>
</reference>
<proteinExistence type="predicted"/>
<feature type="compositionally biased region" description="Acidic residues" evidence="1">
    <location>
        <begin position="211"/>
        <end position="227"/>
    </location>
</feature>
<dbReference type="RefSeq" id="WP_085095307.1">
    <property type="nucleotide sequence ID" value="NZ_AP022603.1"/>
</dbReference>
<name>A0A1X1RF76_MYCFA</name>
<dbReference type="EMBL" id="LQOJ01000031">
    <property type="protein sequence ID" value="ORV04307.1"/>
    <property type="molecule type" value="Genomic_DNA"/>
</dbReference>
<evidence type="ECO:0000313" key="2">
    <source>
        <dbReference type="EMBL" id="ORV04307.1"/>
    </source>
</evidence>
<comment type="caution">
    <text evidence="2">The sequence shown here is derived from an EMBL/GenBank/DDBJ whole genome shotgun (WGS) entry which is preliminary data.</text>
</comment>
<keyword evidence="3" id="KW-1185">Reference proteome</keyword>
<evidence type="ECO:0000256" key="1">
    <source>
        <dbReference type="SAM" id="MobiDB-lite"/>
    </source>
</evidence>
<dbReference type="AlphaFoldDB" id="A0A1X1RF76"/>
<organism evidence="2 3">
    <name type="scientific">Mycolicibacterium fallax</name>
    <name type="common">Mycobacterium fallax</name>
    <dbReference type="NCBI Taxonomy" id="1793"/>
    <lineage>
        <taxon>Bacteria</taxon>
        <taxon>Bacillati</taxon>
        <taxon>Actinomycetota</taxon>
        <taxon>Actinomycetes</taxon>
        <taxon>Mycobacteriales</taxon>
        <taxon>Mycobacteriaceae</taxon>
        <taxon>Mycolicibacterium</taxon>
    </lineage>
</organism>
<accession>A0A1X1RF76</accession>
<sequence>MAADLVPIRLSVTAGDLFTIWAPPWRDAGDEWEAFLGNDEDLYGFDSVAELTAFVRSGAANDLNDHPAWAALTEANAHALDPDEEHRFDLVGVEELFAGKPTEESVSALAAILAVVSAIGSVCELPPVTKFFNGNPSLAMLNNGVLEFGGRVGRKRWAALAEIVGRNWEKVLGAIEEVLTSPEVDESAVDAAKEQLAADPPEPEEIEEILAVDEDTSDEDDDDQDETNDARAAGDTAVLGSDADFWGRVGIDPVRLMFGTGTLYSLRCYFGDRPLFLGRNGRISVFGSERALARYLADEHDHDLANLVTYDDIRTAANDGSLVVKVTDENVYVLTGLADDIADGPDAVDHQQLELAVELLRDVGDYSEDDTVDTALDPEQPFGGFVSRVLDDAEVEVSAQRAAEAYEALERFVESRLRRE</sequence>
<dbReference type="STRING" id="1793.AWC04_09180"/>
<feature type="region of interest" description="Disordered" evidence="1">
    <location>
        <begin position="211"/>
        <end position="234"/>
    </location>
</feature>
<dbReference type="Proteomes" id="UP000193484">
    <property type="component" value="Unassembled WGS sequence"/>
</dbReference>
<dbReference type="OrthoDB" id="3350465at2"/>
<protein>
    <submittedName>
        <fullName evidence="2">Primosomal protein</fullName>
    </submittedName>
</protein>